<gene>
    <name evidence="4" type="ORF">E6K75_09265</name>
</gene>
<evidence type="ECO:0000256" key="2">
    <source>
        <dbReference type="ARBA" id="ARBA00022840"/>
    </source>
</evidence>
<evidence type="ECO:0000313" key="5">
    <source>
        <dbReference type="Proteomes" id="UP000320913"/>
    </source>
</evidence>
<evidence type="ECO:0000259" key="3">
    <source>
        <dbReference type="PROSITE" id="PS50893"/>
    </source>
</evidence>
<dbReference type="InterPro" id="IPR017871">
    <property type="entry name" value="ABC_transporter-like_CS"/>
</dbReference>
<name>A0A538SW58_UNCEI</name>
<dbReference type="InterPro" id="IPR003593">
    <property type="entry name" value="AAA+_ATPase"/>
</dbReference>
<dbReference type="SUPFAM" id="SSF52540">
    <property type="entry name" value="P-loop containing nucleoside triphosphate hydrolases"/>
    <property type="match status" value="1"/>
</dbReference>
<dbReference type="PROSITE" id="PS00211">
    <property type="entry name" value="ABC_TRANSPORTER_1"/>
    <property type="match status" value="1"/>
</dbReference>
<protein>
    <submittedName>
        <fullName evidence="4">ABC transporter ATP-binding protein</fullName>
    </submittedName>
</protein>
<dbReference type="Proteomes" id="UP000320913">
    <property type="component" value="Unassembled WGS sequence"/>
</dbReference>
<evidence type="ECO:0000256" key="1">
    <source>
        <dbReference type="ARBA" id="ARBA00022741"/>
    </source>
</evidence>
<comment type="caution">
    <text evidence="4">The sequence shown here is derived from an EMBL/GenBank/DDBJ whole genome shotgun (WGS) entry which is preliminary data.</text>
</comment>
<dbReference type="InterPro" id="IPR003439">
    <property type="entry name" value="ABC_transporter-like_ATP-bd"/>
</dbReference>
<dbReference type="EMBL" id="VBOV01000249">
    <property type="protein sequence ID" value="TMQ55602.1"/>
    <property type="molecule type" value="Genomic_DNA"/>
</dbReference>
<dbReference type="PANTHER" id="PTHR43582">
    <property type="entry name" value="LINEARMYCIN RESISTANCE ATP-BINDING PROTEIN LNRL"/>
    <property type="match status" value="1"/>
</dbReference>
<dbReference type="InterPro" id="IPR027417">
    <property type="entry name" value="P-loop_NTPase"/>
</dbReference>
<feature type="domain" description="ABC transporter" evidence="3">
    <location>
        <begin position="9"/>
        <end position="237"/>
    </location>
</feature>
<dbReference type="PANTHER" id="PTHR43582:SF2">
    <property type="entry name" value="LINEARMYCIN RESISTANCE ATP-BINDING PROTEIN LNRL"/>
    <property type="match status" value="1"/>
</dbReference>
<sequence>MLPPMTAPLRIEALAKSYGSRPALSGVSLAVKEGEILGLLGPNGAGKTTLIRCVVGRVMPNSGSISIFGEAVGSPNARARTGYIPQEIALYPRLSAEENLAVFGRYAGLGGEALATASRSCLDWAGLAERAKEPVMKFSGGMKRRLNMAAGLLHRPRLILLDEPTTGVDPQSRQRIYAMVEQLRQDGASVIYTTHYMEEAERLCDRVAIIDHGKIIASGTNAELVRESFGTRCELMLHFDSDSAPAFSSWASARGGTANGSSFRFTVLDPAREIAEILESARAESVPIRDLSFKTPNLESVFLHLTGRALRE</sequence>
<keyword evidence="1" id="KW-0547">Nucleotide-binding</keyword>
<organism evidence="4 5">
    <name type="scientific">Eiseniibacteriota bacterium</name>
    <dbReference type="NCBI Taxonomy" id="2212470"/>
    <lineage>
        <taxon>Bacteria</taxon>
        <taxon>Candidatus Eiseniibacteriota</taxon>
    </lineage>
</organism>
<dbReference type="Pfam" id="PF00005">
    <property type="entry name" value="ABC_tran"/>
    <property type="match status" value="1"/>
</dbReference>
<dbReference type="GO" id="GO:0005524">
    <property type="term" value="F:ATP binding"/>
    <property type="evidence" value="ECO:0007669"/>
    <property type="project" value="UniProtKB-KW"/>
</dbReference>
<accession>A0A538SW58</accession>
<keyword evidence="2 4" id="KW-0067">ATP-binding</keyword>
<evidence type="ECO:0000313" key="4">
    <source>
        <dbReference type="EMBL" id="TMQ55602.1"/>
    </source>
</evidence>
<proteinExistence type="predicted"/>
<reference evidence="4 5" key="1">
    <citation type="journal article" date="2019" name="Nat. Microbiol.">
        <title>Mediterranean grassland soil C-N compound turnover is dependent on rainfall and depth, and is mediated by genomically divergent microorganisms.</title>
        <authorList>
            <person name="Diamond S."/>
            <person name="Andeer P.F."/>
            <person name="Li Z."/>
            <person name="Crits-Christoph A."/>
            <person name="Burstein D."/>
            <person name="Anantharaman K."/>
            <person name="Lane K.R."/>
            <person name="Thomas B.C."/>
            <person name="Pan C."/>
            <person name="Northen T.R."/>
            <person name="Banfield J.F."/>
        </authorList>
    </citation>
    <scope>NUCLEOTIDE SEQUENCE [LARGE SCALE GENOMIC DNA]</scope>
    <source>
        <strain evidence="4">WS_5</strain>
    </source>
</reference>
<dbReference type="Gene3D" id="3.40.50.300">
    <property type="entry name" value="P-loop containing nucleotide triphosphate hydrolases"/>
    <property type="match status" value="1"/>
</dbReference>
<dbReference type="GO" id="GO:0016887">
    <property type="term" value="F:ATP hydrolysis activity"/>
    <property type="evidence" value="ECO:0007669"/>
    <property type="project" value="InterPro"/>
</dbReference>
<dbReference type="CDD" id="cd03230">
    <property type="entry name" value="ABC_DR_subfamily_A"/>
    <property type="match status" value="1"/>
</dbReference>
<dbReference type="SMART" id="SM00382">
    <property type="entry name" value="AAA"/>
    <property type="match status" value="1"/>
</dbReference>
<dbReference type="AlphaFoldDB" id="A0A538SW58"/>
<dbReference type="PROSITE" id="PS50893">
    <property type="entry name" value="ABC_TRANSPORTER_2"/>
    <property type="match status" value="1"/>
</dbReference>